<proteinExistence type="predicted"/>
<dbReference type="OrthoDB" id="10053315at2759"/>
<dbReference type="EMBL" id="CAJNOO010000282">
    <property type="protein sequence ID" value="CAF0889326.1"/>
    <property type="molecule type" value="Genomic_DNA"/>
</dbReference>
<feature type="compositionally biased region" description="Polar residues" evidence="1">
    <location>
        <begin position="37"/>
        <end position="49"/>
    </location>
</feature>
<evidence type="ECO:0000313" key="4">
    <source>
        <dbReference type="Proteomes" id="UP000663882"/>
    </source>
</evidence>
<accession>A0A813YUN7</accession>
<sequence length="372" mass="42627">MGSGLSRNKKVNRQIQVSSASQGRTRTPSPPVVIRSVNYTRRPYSSQPSPWLPKRHKRNSPPNSSLGQYTSIWESNGKLSSKFEQLIKSGSTNIEHDQKETNNKHLVTKHSSKYESAQVQSKLTSQFESIHNLSTSERLDTLMNNLKQTHTDFDQTVQRRIQQITSQTESVLAQIVQETQKSQQDLLIQAKEQQIIEDEQYRLLLEEFVAKLDEKRAKQLALIQEQLKEQRLQIFNESQLKIRAVSEQANSIKNQIMSEEERAASEKIDSIVNEINSISTDSAIQHLGTQIKTQINLTLYEKVGSNKSDKEFHFDEDDQQIKNDNNERISKRTIFISNQSSNQNPSLHHTSTKSSDCQMTKISQLVKQNPLN</sequence>
<dbReference type="Proteomes" id="UP000663823">
    <property type="component" value="Unassembled WGS sequence"/>
</dbReference>
<name>A0A813YUN7_9BILA</name>
<feature type="compositionally biased region" description="Basic and acidic residues" evidence="1">
    <location>
        <begin position="94"/>
        <end position="103"/>
    </location>
</feature>
<dbReference type="Proteomes" id="UP000663882">
    <property type="component" value="Unassembled WGS sequence"/>
</dbReference>
<organism evidence="2 4">
    <name type="scientific">Rotaria sordida</name>
    <dbReference type="NCBI Taxonomy" id="392033"/>
    <lineage>
        <taxon>Eukaryota</taxon>
        <taxon>Metazoa</taxon>
        <taxon>Spiralia</taxon>
        <taxon>Gnathifera</taxon>
        <taxon>Rotifera</taxon>
        <taxon>Eurotatoria</taxon>
        <taxon>Bdelloidea</taxon>
        <taxon>Philodinida</taxon>
        <taxon>Philodinidae</taxon>
        <taxon>Rotaria</taxon>
    </lineage>
</organism>
<dbReference type="EMBL" id="CAJOAX010000896">
    <property type="protein sequence ID" value="CAF3664035.1"/>
    <property type="molecule type" value="Genomic_DNA"/>
</dbReference>
<reference evidence="2" key="1">
    <citation type="submission" date="2021-02" db="EMBL/GenBank/DDBJ databases">
        <authorList>
            <person name="Nowell W R."/>
        </authorList>
    </citation>
    <scope>NUCLEOTIDE SEQUENCE</scope>
</reference>
<evidence type="ECO:0000313" key="2">
    <source>
        <dbReference type="EMBL" id="CAF0889326.1"/>
    </source>
</evidence>
<gene>
    <name evidence="3" type="ORF">OTI717_LOCUS10116</name>
    <name evidence="2" type="ORF">RFH988_LOCUS8396</name>
</gene>
<feature type="compositionally biased region" description="Polar residues" evidence="1">
    <location>
        <begin position="13"/>
        <end position="27"/>
    </location>
</feature>
<feature type="region of interest" description="Disordered" evidence="1">
    <location>
        <begin position="93"/>
        <end position="113"/>
    </location>
</feature>
<comment type="caution">
    <text evidence="2">The sequence shown here is derived from an EMBL/GenBank/DDBJ whole genome shotgun (WGS) entry which is preliminary data.</text>
</comment>
<feature type="compositionally biased region" description="Polar residues" evidence="1">
    <location>
        <begin position="60"/>
        <end position="69"/>
    </location>
</feature>
<feature type="region of interest" description="Disordered" evidence="1">
    <location>
        <begin position="336"/>
        <end position="360"/>
    </location>
</feature>
<evidence type="ECO:0000313" key="3">
    <source>
        <dbReference type="EMBL" id="CAF3664035.1"/>
    </source>
</evidence>
<evidence type="ECO:0000256" key="1">
    <source>
        <dbReference type="SAM" id="MobiDB-lite"/>
    </source>
</evidence>
<feature type="region of interest" description="Disordered" evidence="1">
    <location>
        <begin position="1"/>
        <end position="69"/>
    </location>
</feature>
<dbReference type="AlphaFoldDB" id="A0A813YUN7"/>
<protein>
    <submittedName>
        <fullName evidence="2">Uncharacterized protein</fullName>
    </submittedName>
</protein>